<keyword evidence="2" id="KW-0808">Transferase</keyword>
<organism evidence="4">
    <name type="scientific">marine metagenome</name>
    <dbReference type="NCBI Taxonomy" id="408172"/>
    <lineage>
        <taxon>unclassified sequences</taxon>
        <taxon>metagenomes</taxon>
        <taxon>ecological metagenomes</taxon>
    </lineage>
</organism>
<protein>
    <recommendedName>
        <fullName evidence="3">tRNA/rRNA methyltransferase SpoU type domain-containing protein</fullName>
    </recommendedName>
</protein>
<dbReference type="InterPro" id="IPR029028">
    <property type="entry name" value="Alpha/beta_knot_MTases"/>
</dbReference>
<dbReference type="PANTHER" id="PTHR46429">
    <property type="entry name" value="23S RRNA (GUANOSINE-2'-O-)-METHYLTRANSFERASE RLMB"/>
    <property type="match status" value="1"/>
</dbReference>
<gene>
    <name evidence="4" type="ORF">METZ01_LOCUS294313</name>
</gene>
<dbReference type="AlphaFoldDB" id="A0A382LXI0"/>
<reference evidence="4" key="1">
    <citation type="submission" date="2018-05" db="EMBL/GenBank/DDBJ databases">
        <authorList>
            <person name="Lanie J.A."/>
            <person name="Ng W.-L."/>
            <person name="Kazmierczak K.M."/>
            <person name="Andrzejewski T.M."/>
            <person name="Davidsen T.M."/>
            <person name="Wayne K.J."/>
            <person name="Tettelin H."/>
            <person name="Glass J.I."/>
            <person name="Rusch D."/>
            <person name="Podicherti R."/>
            <person name="Tsui H.-C.T."/>
            <person name="Winkler M.E."/>
        </authorList>
    </citation>
    <scope>NUCLEOTIDE SEQUENCE</scope>
</reference>
<proteinExistence type="predicted"/>
<feature type="domain" description="tRNA/rRNA methyltransferase SpoU type" evidence="3">
    <location>
        <begin position="43"/>
        <end position="176"/>
    </location>
</feature>
<dbReference type="InterPro" id="IPR004441">
    <property type="entry name" value="rRNA_MeTrfase_TrmH"/>
</dbReference>
<dbReference type="GO" id="GO:0070039">
    <property type="term" value="F:rRNA (guanosine-2'-O-)-methyltransferase activity"/>
    <property type="evidence" value="ECO:0007669"/>
    <property type="project" value="TreeGrafter"/>
</dbReference>
<dbReference type="PANTHER" id="PTHR46429:SF1">
    <property type="entry name" value="23S RRNA (GUANOSINE-2'-O-)-METHYLTRANSFERASE RLMB"/>
    <property type="match status" value="1"/>
</dbReference>
<dbReference type="GO" id="GO:0003723">
    <property type="term" value="F:RNA binding"/>
    <property type="evidence" value="ECO:0007669"/>
    <property type="project" value="InterPro"/>
</dbReference>
<dbReference type="EMBL" id="UINC01089947">
    <property type="protein sequence ID" value="SVC41459.1"/>
    <property type="molecule type" value="Genomic_DNA"/>
</dbReference>
<name>A0A382LXI0_9ZZZZ</name>
<evidence type="ECO:0000256" key="2">
    <source>
        <dbReference type="ARBA" id="ARBA00022679"/>
    </source>
</evidence>
<evidence type="ECO:0000313" key="4">
    <source>
        <dbReference type="EMBL" id="SVC41459.1"/>
    </source>
</evidence>
<dbReference type="InterPro" id="IPR001537">
    <property type="entry name" value="SpoU_MeTrfase"/>
</dbReference>
<dbReference type="CDD" id="cd18103">
    <property type="entry name" value="SpoU-like_RlmB"/>
    <property type="match status" value="1"/>
</dbReference>
<feature type="non-terminal residue" evidence="4">
    <location>
        <position position="1"/>
    </location>
</feature>
<dbReference type="Pfam" id="PF00588">
    <property type="entry name" value="SpoU_methylase"/>
    <property type="match status" value="1"/>
</dbReference>
<dbReference type="SUPFAM" id="SSF75217">
    <property type="entry name" value="alpha/beta knot"/>
    <property type="match status" value="1"/>
</dbReference>
<feature type="non-terminal residue" evidence="4">
    <location>
        <position position="176"/>
    </location>
</feature>
<evidence type="ECO:0000256" key="1">
    <source>
        <dbReference type="ARBA" id="ARBA00022603"/>
    </source>
</evidence>
<sequence>VSRKRGGGKHVGRRTHADLHSGISTLDEDDALELVEKLGDDAFLLILDQVQDPRNLGACLRSAECAGVDLIAIPSGRSVGITEVVRHVAAGAAESLPIACVRNLSRFLRALSELGIRLVGTSDQARSTLYDLDLKGSLALVVGAEGGGIRRLTADCCDDLANIPMQGSVDCLNVSV</sequence>
<dbReference type="InterPro" id="IPR029026">
    <property type="entry name" value="tRNA_m1G_MTases_N"/>
</dbReference>
<dbReference type="GO" id="GO:0005829">
    <property type="term" value="C:cytosol"/>
    <property type="evidence" value="ECO:0007669"/>
    <property type="project" value="TreeGrafter"/>
</dbReference>
<accession>A0A382LXI0</accession>
<keyword evidence="1" id="KW-0489">Methyltransferase</keyword>
<dbReference type="Gene3D" id="3.40.1280.10">
    <property type="match status" value="1"/>
</dbReference>
<evidence type="ECO:0000259" key="3">
    <source>
        <dbReference type="Pfam" id="PF00588"/>
    </source>
</evidence>